<organism evidence="3 4">
    <name type="scientific">Phyllosticta citriasiana</name>
    <dbReference type="NCBI Taxonomy" id="595635"/>
    <lineage>
        <taxon>Eukaryota</taxon>
        <taxon>Fungi</taxon>
        <taxon>Dikarya</taxon>
        <taxon>Ascomycota</taxon>
        <taxon>Pezizomycotina</taxon>
        <taxon>Dothideomycetes</taxon>
        <taxon>Dothideomycetes incertae sedis</taxon>
        <taxon>Botryosphaeriales</taxon>
        <taxon>Phyllostictaceae</taxon>
        <taxon>Phyllosticta</taxon>
    </lineage>
</organism>
<evidence type="ECO:0000256" key="1">
    <source>
        <dbReference type="SAM" id="MobiDB-lite"/>
    </source>
</evidence>
<keyword evidence="4" id="KW-1185">Reference proteome</keyword>
<reference evidence="3 4" key="1">
    <citation type="submission" date="2024-04" db="EMBL/GenBank/DDBJ databases">
        <title>Phyllosticta paracitricarpa is synonymous to the EU quarantine fungus P. citricarpa based on phylogenomic analyses.</title>
        <authorList>
            <consortium name="Lawrence Berkeley National Laboratory"/>
            <person name="Van Ingen-Buijs V.A."/>
            <person name="Van Westerhoven A.C."/>
            <person name="Haridas S."/>
            <person name="Skiadas P."/>
            <person name="Martin F."/>
            <person name="Groenewald J.Z."/>
            <person name="Crous P.W."/>
            <person name="Seidl M.F."/>
        </authorList>
    </citation>
    <scope>NUCLEOTIDE SEQUENCE [LARGE SCALE GENOMIC DNA]</scope>
    <source>
        <strain evidence="3 4">CBS 123371</strain>
    </source>
</reference>
<evidence type="ECO:0000313" key="3">
    <source>
        <dbReference type="EMBL" id="KAK7523272.1"/>
    </source>
</evidence>
<feature type="region of interest" description="Disordered" evidence="1">
    <location>
        <begin position="188"/>
        <end position="207"/>
    </location>
</feature>
<dbReference type="Proteomes" id="UP001363622">
    <property type="component" value="Unassembled WGS sequence"/>
</dbReference>
<evidence type="ECO:0000259" key="2">
    <source>
        <dbReference type="Pfam" id="PF00004"/>
    </source>
</evidence>
<dbReference type="EMBL" id="JBBPHU010000001">
    <property type="protein sequence ID" value="KAK7523272.1"/>
    <property type="molecule type" value="Genomic_DNA"/>
</dbReference>
<sequence length="207" mass="23115">MISPRTNIFTGLTPNKFKSSEGDSEDNGLDGNKYMEGDWTEEDDETSVAQERLASPVNLQGKSSLLERHYDLCPPTVEGFCLKAKDWGYLDVEDIHDIDWNTTAFDKLVLPHAYRRLVWAWMNAQLSQSDDIDDVIKGKGKGIIMLLSGELGTGKTLTSEYISEAMKKPLYSTSAGELGDDTSQVERKLGQGSETAGKWRHTFDQVE</sequence>
<comment type="caution">
    <text evidence="3">The sequence shown here is derived from an EMBL/GenBank/DDBJ whole genome shotgun (WGS) entry which is preliminary data.</text>
</comment>
<dbReference type="Gene3D" id="3.40.50.300">
    <property type="entry name" value="P-loop containing nucleotide triphosphate hydrolases"/>
    <property type="match status" value="1"/>
</dbReference>
<proteinExistence type="predicted"/>
<dbReference type="Pfam" id="PF00004">
    <property type="entry name" value="AAA"/>
    <property type="match status" value="1"/>
</dbReference>
<dbReference type="SUPFAM" id="SSF52540">
    <property type="entry name" value="P-loop containing nucleoside triphosphate hydrolases"/>
    <property type="match status" value="1"/>
</dbReference>
<name>A0ABR1KZ74_9PEZI</name>
<feature type="domain" description="ATPase AAA-type core" evidence="2">
    <location>
        <begin position="145"/>
        <end position="203"/>
    </location>
</feature>
<feature type="region of interest" description="Disordered" evidence="1">
    <location>
        <begin position="1"/>
        <end position="33"/>
    </location>
</feature>
<dbReference type="InterPro" id="IPR003959">
    <property type="entry name" value="ATPase_AAA_core"/>
</dbReference>
<dbReference type="PANTHER" id="PTHR46411">
    <property type="entry name" value="FAMILY ATPASE, PUTATIVE-RELATED"/>
    <property type="match status" value="1"/>
</dbReference>
<accession>A0ABR1KZ74</accession>
<gene>
    <name evidence="3" type="ORF">IWZ03DRAFT_402526</name>
</gene>
<dbReference type="InterPro" id="IPR027417">
    <property type="entry name" value="P-loop_NTPase"/>
</dbReference>
<dbReference type="PANTHER" id="PTHR46411:SF3">
    <property type="entry name" value="AAA+ ATPASE DOMAIN-CONTAINING PROTEIN"/>
    <property type="match status" value="1"/>
</dbReference>
<protein>
    <recommendedName>
        <fullName evidence="2">ATPase AAA-type core domain-containing protein</fullName>
    </recommendedName>
</protein>
<evidence type="ECO:0000313" key="4">
    <source>
        <dbReference type="Proteomes" id="UP001363622"/>
    </source>
</evidence>
<feature type="compositionally biased region" description="Polar residues" evidence="1">
    <location>
        <begin position="1"/>
        <end position="17"/>
    </location>
</feature>